<gene>
    <name evidence="1" type="ORF">UFOPK3992_00889</name>
</gene>
<dbReference type="EMBL" id="CAFBOZ010000112">
    <property type="protein sequence ID" value="CAB5004532.1"/>
    <property type="molecule type" value="Genomic_DNA"/>
</dbReference>
<sequence>MAQAGFEYPVTDTRVFTELRISRLRSRSGLSAAGEAVIVVAPPALVNFRKSTSPAVATMPATGAATGLTSGAPVVVPG</sequence>
<evidence type="ECO:0000313" key="1">
    <source>
        <dbReference type="EMBL" id="CAB5004532.1"/>
    </source>
</evidence>
<dbReference type="AlphaFoldDB" id="A0A6J7PPN4"/>
<accession>A0A6J7PPN4</accession>
<proteinExistence type="predicted"/>
<protein>
    <submittedName>
        <fullName evidence="1">Unannotated protein</fullName>
    </submittedName>
</protein>
<organism evidence="1">
    <name type="scientific">freshwater metagenome</name>
    <dbReference type="NCBI Taxonomy" id="449393"/>
    <lineage>
        <taxon>unclassified sequences</taxon>
        <taxon>metagenomes</taxon>
        <taxon>ecological metagenomes</taxon>
    </lineage>
</organism>
<reference evidence="1" key="1">
    <citation type="submission" date="2020-05" db="EMBL/GenBank/DDBJ databases">
        <authorList>
            <person name="Chiriac C."/>
            <person name="Salcher M."/>
            <person name="Ghai R."/>
            <person name="Kavagutti S V."/>
        </authorList>
    </citation>
    <scope>NUCLEOTIDE SEQUENCE</scope>
</reference>
<name>A0A6J7PPN4_9ZZZZ</name>